<comment type="caution">
    <text evidence="2">The sequence shown here is derived from an EMBL/GenBank/DDBJ whole genome shotgun (WGS) entry which is preliminary data.</text>
</comment>
<dbReference type="GeneID" id="36321227"/>
<gene>
    <name evidence="2" type="ORF">AAJ76_700027552</name>
</gene>
<dbReference type="VEuPathDB" id="MicrosporidiaDB:AAJ76_700027552"/>
<evidence type="ECO:0000313" key="2">
    <source>
        <dbReference type="EMBL" id="KKO76061.1"/>
    </source>
</evidence>
<organism evidence="2 3">
    <name type="scientific">Vairimorpha ceranae</name>
    <dbReference type="NCBI Taxonomy" id="40302"/>
    <lineage>
        <taxon>Eukaryota</taxon>
        <taxon>Fungi</taxon>
        <taxon>Fungi incertae sedis</taxon>
        <taxon>Microsporidia</taxon>
        <taxon>Nosematidae</taxon>
        <taxon>Vairimorpha</taxon>
    </lineage>
</organism>
<reference evidence="2 3" key="1">
    <citation type="journal article" date="2015" name="Environ. Microbiol.">
        <title>Genome analyses suggest the presence of polyploidy and recent human-driven expansions in eight global populations of the honeybee pathogen Nosema ceranae.</title>
        <authorList>
            <person name="Pelin A."/>
            <person name="Selman M."/>
            <person name="Aris-Brosou S."/>
            <person name="Farinelli L."/>
            <person name="Corradi N."/>
        </authorList>
    </citation>
    <scope>NUCLEOTIDE SEQUENCE [LARGE SCALE GENOMIC DNA]</scope>
    <source>
        <strain evidence="2 3">PA08 1199</strain>
    </source>
</reference>
<dbReference type="Proteomes" id="UP000034350">
    <property type="component" value="Unassembled WGS sequence"/>
</dbReference>
<dbReference type="Gene3D" id="3.80.10.10">
    <property type="entry name" value="Ribonuclease Inhibitor"/>
    <property type="match status" value="1"/>
</dbReference>
<dbReference type="AlphaFoldDB" id="A0A0F9WFF2"/>
<evidence type="ECO:0000313" key="3">
    <source>
        <dbReference type="Proteomes" id="UP000034350"/>
    </source>
</evidence>
<keyword evidence="3" id="KW-1185">Reference proteome</keyword>
<proteinExistence type="predicted"/>
<dbReference type="SUPFAM" id="SSF52047">
    <property type="entry name" value="RNI-like"/>
    <property type="match status" value="1"/>
</dbReference>
<sequence length="375" mass="44708">MQKLNEKRKNQDPNIEQKIKKTNTETPYALNSNLLYILSKYDKRIIFLHQCSRLRRSKKFLRSSIKHVEKIQFDENLDFYCNLKSVIFKFTNVVDLGYFKNRKLLSLELNQVETIKMSFDFSVKELRLLNCKIDLKTFIKILNICNLESLTLINVLIYHQHKPADSYKAYTSESDDLTYSNLSFYDMEEKRTDFLINSKINLLLEKLSLKKLTLVDTNIKLENLNNFTSLNILSYKYNSIYMFYSFSKTVYSYLKTSYDEFWCMEDIEHLILFNKKILQKDYTFKNIKKLEIFNNTISSDIMNLIVKKFSSVKELSFNGCVFTDVSYKRMCSFFGHKIEYLNLIDSELPQDALFELKKSFKDCKIIFRDKSILNF</sequence>
<protein>
    <submittedName>
        <fullName evidence="2">Uncharacterized protein</fullName>
    </submittedName>
</protein>
<dbReference type="VEuPathDB" id="MicrosporidiaDB:G9O61_00g005290"/>
<name>A0A0F9WFF2_9MICR</name>
<feature type="region of interest" description="Disordered" evidence="1">
    <location>
        <begin position="1"/>
        <end position="20"/>
    </location>
</feature>
<dbReference type="InterPro" id="IPR032675">
    <property type="entry name" value="LRR_dom_sf"/>
</dbReference>
<dbReference type="EMBL" id="JPQZ01000007">
    <property type="protein sequence ID" value="KKO76061.1"/>
    <property type="molecule type" value="Genomic_DNA"/>
</dbReference>
<accession>A0A0F9WFF2</accession>
<dbReference type="VEuPathDB" id="MicrosporidiaDB:NCER_100646"/>
<evidence type="ECO:0000256" key="1">
    <source>
        <dbReference type="SAM" id="MobiDB-lite"/>
    </source>
</evidence>
<dbReference type="RefSeq" id="XP_024331803.1">
    <property type="nucleotide sequence ID" value="XM_024476275.1"/>
</dbReference>